<name>A0A2Z2KHU5_9BACL</name>
<proteinExistence type="predicted"/>
<organism evidence="3 4">
    <name type="scientific">Paenibacillus donghaensis</name>
    <dbReference type="NCBI Taxonomy" id="414771"/>
    <lineage>
        <taxon>Bacteria</taxon>
        <taxon>Bacillati</taxon>
        <taxon>Bacillota</taxon>
        <taxon>Bacilli</taxon>
        <taxon>Bacillales</taxon>
        <taxon>Paenibacillaceae</taxon>
        <taxon>Paenibacillus</taxon>
    </lineage>
</organism>
<dbReference type="CDD" id="cd00188">
    <property type="entry name" value="TOPRIM"/>
    <property type="match status" value="1"/>
</dbReference>
<evidence type="ECO:0000313" key="4">
    <source>
        <dbReference type="Proteomes" id="UP000249890"/>
    </source>
</evidence>
<dbReference type="Pfam" id="PF09664">
    <property type="entry name" value="DUF2399"/>
    <property type="match status" value="1"/>
</dbReference>
<evidence type="ECO:0000259" key="2">
    <source>
        <dbReference type="PROSITE" id="PS50880"/>
    </source>
</evidence>
<evidence type="ECO:0000313" key="3">
    <source>
        <dbReference type="EMBL" id="ASA25834.1"/>
    </source>
</evidence>
<dbReference type="AlphaFoldDB" id="A0A2Z2KHU5"/>
<evidence type="ECO:0000256" key="1">
    <source>
        <dbReference type="SAM" id="MobiDB-lite"/>
    </source>
</evidence>
<dbReference type="Proteomes" id="UP000249890">
    <property type="component" value="Chromosome"/>
</dbReference>
<gene>
    <name evidence="3" type="ORF">B9T62_36965</name>
</gene>
<dbReference type="InterPro" id="IPR024465">
    <property type="entry name" value="DUF2399"/>
</dbReference>
<feature type="region of interest" description="Disordered" evidence="1">
    <location>
        <begin position="64"/>
        <end position="100"/>
    </location>
</feature>
<keyword evidence="4" id="KW-1185">Reference proteome</keyword>
<dbReference type="OrthoDB" id="2502371at2"/>
<feature type="domain" description="Toprim" evidence="2">
    <location>
        <begin position="340"/>
        <end position="431"/>
    </location>
</feature>
<dbReference type="InterPro" id="IPR006171">
    <property type="entry name" value="TOPRIM_dom"/>
</dbReference>
<dbReference type="KEGG" id="pdh:B9T62_36965"/>
<protein>
    <recommendedName>
        <fullName evidence="2">Toprim domain-containing protein</fullName>
    </recommendedName>
</protein>
<sequence length="471" mass="52910">MKSETRGLEATMDEEVIDYITHHILKNGEQLEDMERHGAESTTIQLAIVKRTARTLRKVGLITVRPDAPSAQDNAHPAPPSAQDNAHPTPPSAEETVCPAPPLPLLKWTPGKRALLPEDAQTFSWLQAGWVLKELRFRQDGRSVAQIHYRMGPHLFKHLQAEKTQAGLEEQRQLEAYQQKAGLGLAALEAPLQKPSTLLAAITDYIAASREWTPRELAQSELFPPNWSVAKRIRFLHFVLALRMISNQQEQFDWKEIGAQYYGVIGGSKVFDAHKDEFISLLEEWGGQPAASYGLVSLGRITPLYFAGNLNGTWSGYRAGPVHALTDLSIAADHYITDATTLWLVENRAILTRVAAERDFLQQTSSLIACVDGHLRSSHKNFIRQLLGGNAIRQVLIWTDYDTDGLLISGELAEAAQGSPARLKWIGHDRKVMTSWPQYQRYMQVLLQEKKPLEQEQIVGGAEDWRQWINL</sequence>
<dbReference type="PROSITE" id="PS50880">
    <property type="entry name" value="TOPRIM"/>
    <property type="match status" value="1"/>
</dbReference>
<accession>A0A2Z2KHU5</accession>
<dbReference type="EMBL" id="CP021780">
    <property type="protein sequence ID" value="ASA25834.1"/>
    <property type="molecule type" value="Genomic_DNA"/>
</dbReference>
<reference evidence="3 4" key="1">
    <citation type="submission" date="2017-06" db="EMBL/GenBank/DDBJ databases">
        <title>Complete genome sequence of Paenibacillus donghaensis KCTC 13049T isolated from East Sea sediment, South Korea.</title>
        <authorList>
            <person name="Jung B.K."/>
            <person name="Hong S.-J."/>
            <person name="Shin J.-H."/>
        </authorList>
    </citation>
    <scope>NUCLEOTIDE SEQUENCE [LARGE SCALE GENOMIC DNA]</scope>
    <source>
        <strain evidence="3 4">KCTC 13049</strain>
    </source>
</reference>